<protein>
    <submittedName>
        <fullName evidence="2">Uu.00g144570.m01.CDS01</fullName>
    </submittedName>
</protein>
<gene>
    <name evidence="2" type="ORF">KHLLAP_LOCUS9899</name>
</gene>
<dbReference type="EMBL" id="CAUWAG010000012">
    <property type="protein sequence ID" value="CAJ2509431.1"/>
    <property type="molecule type" value="Genomic_DNA"/>
</dbReference>
<evidence type="ECO:0000313" key="3">
    <source>
        <dbReference type="Proteomes" id="UP001295740"/>
    </source>
</evidence>
<feature type="compositionally biased region" description="Basic and acidic residues" evidence="1">
    <location>
        <begin position="47"/>
        <end position="57"/>
    </location>
</feature>
<feature type="region of interest" description="Disordered" evidence="1">
    <location>
        <begin position="1"/>
        <end position="79"/>
    </location>
</feature>
<sequence length="79" mass="8884">MGEIERRRSFGVGGAGNIRTRAEAELHDWPPTDNKERRRISLTSSSSHHDGERRSSKVSETIKNIFRSPGTKSDSETTE</sequence>
<reference evidence="2" key="1">
    <citation type="submission" date="2023-10" db="EMBL/GenBank/DDBJ databases">
        <authorList>
            <person name="Hackl T."/>
        </authorList>
    </citation>
    <scope>NUCLEOTIDE SEQUENCE</scope>
</reference>
<accession>A0AAI8VQV1</accession>
<evidence type="ECO:0000313" key="2">
    <source>
        <dbReference type="EMBL" id="CAJ2509431.1"/>
    </source>
</evidence>
<dbReference type="AlphaFoldDB" id="A0AAI8VQV1"/>
<comment type="caution">
    <text evidence="2">The sequence shown here is derived from an EMBL/GenBank/DDBJ whole genome shotgun (WGS) entry which is preliminary data.</text>
</comment>
<proteinExistence type="predicted"/>
<organism evidence="2 3">
    <name type="scientific">Anthostomella pinea</name>
    <dbReference type="NCBI Taxonomy" id="933095"/>
    <lineage>
        <taxon>Eukaryota</taxon>
        <taxon>Fungi</taxon>
        <taxon>Dikarya</taxon>
        <taxon>Ascomycota</taxon>
        <taxon>Pezizomycotina</taxon>
        <taxon>Sordariomycetes</taxon>
        <taxon>Xylariomycetidae</taxon>
        <taxon>Xylariales</taxon>
        <taxon>Xylariaceae</taxon>
        <taxon>Anthostomella</taxon>
    </lineage>
</organism>
<feature type="compositionally biased region" description="Basic and acidic residues" evidence="1">
    <location>
        <begin position="20"/>
        <end position="36"/>
    </location>
</feature>
<keyword evidence="3" id="KW-1185">Reference proteome</keyword>
<evidence type="ECO:0000256" key="1">
    <source>
        <dbReference type="SAM" id="MobiDB-lite"/>
    </source>
</evidence>
<dbReference type="Proteomes" id="UP001295740">
    <property type="component" value="Unassembled WGS sequence"/>
</dbReference>
<name>A0AAI8VQV1_9PEZI</name>